<dbReference type="Pfam" id="PF02687">
    <property type="entry name" value="FtsX"/>
    <property type="match status" value="1"/>
</dbReference>
<reference evidence="10 11" key="1">
    <citation type="submission" date="2018-08" db="EMBL/GenBank/DDBJ databases">
        <title>Meiothermus cateniformans JCM 15151 genome sequencing project.</title>
        <authorList>
            <person name="Da Costa M.S."/>
            <person name="Albuquerque L."/>
            <person name="Raposo P."/>
            <person name="Froufe H.J.C."/>
            <person name="Barroso C.S."/>
            <person name="Egas C."/>
        </authorList>
    </citation>
    <scope>NUCLEOTIDE SEQUENCE [LARGE SCALE GENOMIC DNA]</scope>
    <source>
        <strain evidence="10 11">JCM 15151</strain>
    </source>
</reference>
<dbReference type="EMBL" id="QWKX01000002">
    <property type="protein sequence ID" value="RIH79919.1"/>
    <property type="molecule type" value="Genomic_DNA"/>
</dbReference>
<dbReference type="PANTHER" id="PTHR30572:SF4">
    <property type="entry name" value="ABC TRANSPORTER PERMEASE YTRF"/>
    <property type="match status" value="1"/>
</dbReference>
<evidence type="ECO:0000313" key="10">
    <source>
        <dbReference type="EMBL" id="RIH79919.1"/>
    </source>
</evidence>
<evidence type="ECO:0000256" key="1">
    <source>
        <dbReference type="ARBA" id="ARBA00004651"/>
    </source>
</evidence>
<gene>
    <name evidence="10" type="primary">macB_1</name>
    <name evidence="10" type="ORF">Mcate_00148</name>
</gene>
<keyword evidence="4 7" id="KW-1133">Transmembrane helix</keyword>
<feature type="transmembrane region" description="Helical" evidence="7">
    <location>
        <begin position="339"/>
        <end position="364"/>
    </location>
</feature>
<comment type="similarity">
    <text evidence="6">Belongs to the ABC-4 integral membrane protein family.</text>
</comment>
<evidence type="ECO:0000259" key="8">
    <source>
        <dbReference type="Pfam" id="PF02687"/>
    </source>
</evidence>
<evidence type="ECO:0000256" key="3">
    <source>
        <dbReference type="ARBA" id="ARBA00022692"/>
    </source>
</evidence>
<dbReference type="OrthoDB" id="9770099at2"/>
<evidence type="ECO:0000259" key="9">
    <source>
        <dbReference type="Pfam" id="PF12704"/>
    </source>
</evidence>
<dbReference type="EC" id="3.6.3.-" evidence="10"/>
<feature type="domain" description="ABC3 transporter permease C-terminal" evidence="8">
    <location>
        <begin position="257"/>
        <end position="372"/>
    </location>
</feature>
<keyword evidence="5 7" id="KW-0472">Membrane</keyword>
<sequence>MAVEVLALIYRNLRARPVRSILTLLGIVVSTASMVLFLSFGEGLRKALGAELSTVGPAVLVLPEGVEAFSPGYPELRPETVEALKKSAPELGISQVIPYVVLTRGGLDPQTAFVFQGIPEGLSPQALYPNLTLAEGSLVPGPRGAVVGSRLAERNQLGLGKVLRLSPSISLRVEGILKPNGGLSDNIIYVPSSVVQETLGTRNYTAAAVGVREGLKADQVAQAIKARIAGVNAQTTGDVLRFAERAVRISDLVRFGISLVALVVGGLLVANTVMMSVYERIREFGLMRALGAKQGFIFGLVLLEALLLGVVGGLLGLLLGQAASGLVNWFTGREVGLALSAITFRLASFALLVAVVLGLVAGFLPARTASRLKVVEALGRL</sequence>
<evidence type="ECO:0000256" key="2">
    <source>
        <dbReference type="ARBA" id="ARBA00022475"/>
    </source>
</evidence>
<accession>A0A399E9S6</accession>
<dbReference type="GO" id="GO:0005886">
    <property type="term" value="C:plasma membrane"/>
    <property type="evidence" value="ECO:0007669"/>
    <property type="project" value="UniProtKB-SubCell"/>
</dbReference>
<feature type="transmembrane region" description="Helical" evidence="7">
    <location>
        <begin position="295"/>
        <end position="319"/>
    </location>
</feature>
<evidence type="ECO:0000256" key="5">
    <source>
        <dbReference type="ARBA" id="ARBA00023136"/>
    </source>
</evidence>
<feature type="transmembrane region" description="Helical" evidence="7">
    <location>
        <begin position="252"/>
        <end position="274"/>
    </location>
</feature>
<dbReference type="InterPro" id="IPR003838">
    <property type="entry name" value="ABC3_permease_C"/>
</dbReference>
<protein>
    <submittedName>
        <fullName evidence="10">Macrolide export ATP-binding/permease protein MacB</fullName>
        <ecNumber evidence="10">3.6.3.-</ecNumber>
    </submittedName>
</protein>
<dbReference type="GO" id="GO:0016787">
    <property type="term" value="F:hydrolase activity"/>
    <property type="evidence" value="ECO:0007669"/>
    <property type="project" value="UniProtKB-KW"/>
</dbReference>
<comment type="caution">
    <text evidence="10">The sequence shown here is derived from an EMBL/GenBank/DDBJ whole genome shotgun (WGS) entry which is preliminary data.</text>
</comment>
<dbReference type="GO" id="GO:0022857">
    <property type="term" value="F:transmembrane transporter activity"/>
    <property type="evidence" value="ECO:0007669"/>
    <property type="project" value="TreeGrafter"/>
</dbReference>
<feature type="domain" description="MacB-like periplasmic core" evidence="9">
    <location>
        <begin position="20"/>
        <end position="226"/>
    </location>
</feature>
<evidence type="ECO:0000256" key="4">
    <source>
        <dbReference type="ARBA" id="ARBA00022989"/>
    </source>
</evidence>
<organism evidence="10 11">
    <name type="scientific">Meiothermus taiwanensis</name>
    <dbReference type="NCBI Taxonomy" id="172827"/>
    <lineage>
        <taxon>Bacteria</taxon>
        <taxon>Thermotogati</taxon>
        <taxon>Deinococcota</taxon>
        <taxon>Deinococci</taxon>
        <taxon>Thermales</taxon>
        <taxon>Thermaceae</taxon>
        <taxon>Meiothermus</taxon>
    </lineage>
</organism>
<dbReference type="InterPro" id="IPR050250">
    <property type="entry name" value="Macrolide_Exporter_MacB"/>
</dbReference>
<dbReference type="Proteomes" id="UP000266089">
    <property type="component" value="Unassembled WGS sequence"/>
</dbReference>
<comment type="subcellular location">
    <subcellularLocation>
        <location evidence="1">Cell membrane</location>
        <topology evidence="1">Multi-pass membrane protein</topology>
    </subcellularLocation>
</comment>
<dbReference type="PANTHER" id="PTHR30572">
    <property type="entry name" value="MEMBRANE COMPONENT OF TRANSPORTER-RELATED"/>
    <property type="match status" value="1"/>
</dbReference>
<name>A0A399E9S6_9DEIN</name>
<keyword evidence="10" id="KW-0547">Nucleotide-binding</keyword>
<evidence type="ECO:0000256" key="6">
    <source>
        <dbReference type="ARBA" id="ARBA00038076"/>
    </source>
</evidence>
<keyword evidence="3 7" id="KW-0812">Transmembrane</keyword>
<keyword evidence="10" id="KW-0378">Hydrolase</keyword>
<evidence type="ECO:0000256" key="7">
    <source>
        <dbReference type="SAM" id="Phobius"/>
    </source>
</evidence>
<dbReference type="InterPro" id="IPR025857">
    <property type="entry name" value="MacB_PCD"/>
</dbReference>
<keyword evidence="10" id="KW-0067">ATP-binding</keyword>
<feature type="transmembrane region" description="Helical" evidence="7">
    <location>
        <begin position="21"/>
        <end position="40"/>
    </location>
</feature>
<dbReference type="Pfam" id="PF12704">
    <property type="entry name" value="MacB_PCD"/>
    <property type="match status" value="1"/>
</dbReference>
<evidence type="ECO:0000313" key="11">
    <source>
        <dbReference type="Proteomes" id="UP000266089"/>
    </source>
</evidence>
<dbReference type="AlphaFoldDB" id="A0A399E9S6"/>
<dbReference type="GO" id="GO:0005524">
    <property type="term" value="F:ATP binding"/>
    <property type="evidence" value="ECO:0007669"/>
    <property type="project" value="UniProtKB-KW"/>
</dbReference>
<keyword evidence="2" id="KW-1003">Cell membrane</keyword>
<proteinExistence type="inferred from homology"/>